<feature type="transmembrane region" description="Helical" evidence="6">
    <location>
        <begin position="426"/>
        <end position="448"/>
    </location>
</feature>
<feature type="transmembrane region" description="Helical" evidence="6">
    <location>
        <begin position="306"/>
        <end position="339"/>
    </location>
</feature>
<feature type="transmembrane region" description="Helical" evidence="6">
    <location>
        <begin position="261"/>
        <end position="285"/>
    </location>
</feature>
<protein>
    <submittedName>
        <fullName evidence="8">ABC transporter permease</fullName>
    </submittedName>
</protein>
<dbReference type="PANTHER" id="PTHR30287">
    <property type="entry name" value="MEMBRANE COMPONENT OF PREDICTED ABC SUPERFAMILY METABOLITE UPTAKE TRANSPORTER"/>
    <property type="match status" value="1"/>
</dbReference>
<feature type="domain" description="ABC3 transporter permease C-terminal" evidence="7">
    <location>
        <begin position="265"/>
        <end position="377"/>
    </location>
</feature>
<sequence length="842" mass="87858">MSVRIAARIARRELRGGIRGFRVFLACLALGVAAIAAVGSVRTSVEQGLSRDAAIILGGDAEIQLTYRFATDDERAWMESISTQLSETVDFRSMAVVPATDDRSLTQIRGVDGAYPIYGEAVLDPAMPLETAFDGQDGLPGAVMDPVLIARLGLEPGDTFRLGSGDFVLMAALTREPDTSGGGFTLGPRTLVRLSDLDGTGLIQPGTLYETEYRLALPPDADLDALRAQAGDALDGAGHRWSDTRNAAQGTAVFIDRLASFLVLVGLAGLAVGGVGVAAAVRAYLDRKTSVIATLKTLGAETRTIFLVYAFQVAALTAVGLVAGLVLGAALPLVFQPLIAAQLPVPAVFGIHPEPLLEAALYGILAAALFTLWPLARTEQVRAATLYRDGAQGGAGWPRWPYVVATGVILLVLVLSAAALSGLATLTLWSAAGIFVAFLVLLGVAGLTRRAARAAGRSKAVRGRSSLRMALGAAGGPGSEAGSVVLSLGLGLTVLAAVGQIDSNLRGAIARDLPEVAPSYFVVDIQTDQLNDFLEAAETDPDVSRVETAPMLRGVITEINDRPAEEVAGDHWVVRGDRGITYSAALPTGAEVTAGEWWPEDYDGPPQVSFAAEEAAEMGLQLGDTITVNVLGRDVTATITSFREVDFSNAGMGFVLSMNPDALRGAPHSHIATIYAAQDAEARLLRDIGGTWPNITMISVRTAIARAAEILAGVAAATTYGAMATLLTGFIVLIGAAAAGERARTYEAAILKTLGATRGMILANFAWRSAVFGLAAGLVAIVTGGLAGWAVTRFVMETDFVFEPVSAVLIVVGGVLITLLAGLAFAWRPLATRPARVLRARE</sequence>
<evidence type="ECO:0000256" key="6">
    <source>
        <dbReference type="SAM" id="Phobius"/>
    </source>
</evidence>
<feature type="domain" description="ABC3 transporter permease C-terminal" evidence="7">
    <location>
        <begin position="725"/>
        <end position="830"/>
    </location>
</feature>
<evidence type="ECO:0000259" key="7">
    <source>
        <dbReference type="Pfam" id="PF02687"/>
    </source>
</evidence>
<feature type="transmembrane region" description="Helical" evidence="6">
    <location>
        <begin position="21"/>
        <end position="41"/>
    </location>
</feature>
<evidence type="ECO:0000256" key="4">
    <source>
        <dbReference type="ARBA" id="ARBA00022989"/>
    </source>
</evidence>
<keyword evidence="4 6" id="KW-1133">Transmembrane helix</keyword>
<evidence type="ECO:0000256" key="2">
    <source>
        <dbReference type="ARBA" id="ARBA00022475"/>
    </source>
</evidence>
<dbReference type="Proteomes" id="UP001595632">
    <property type="component" value="Unassembled WGS sequence"/>
</dbReference>
<comment type="caution">
    <text evidence="8">The sequence shown here is derived from an EMBL/GenBank/DDBJ whole genome shotgun (WGS) entry which is preliminary data.</text>
</comment>
<comment type="subcellular location">
    <subcellularLocation>
        <location evidence="1">Cell membrane</location>
        <topology evidence="1">Multi-pass membrane protein</topology>
    </subcellularLocation>
</comment>
<feature type="transmembrane region" description="Helical" evidence="6">
    <location>
        <begin position="761"/>
        <end position="787"/>
    </location>
</feature>
<name>A0ABV7H059_9RHOB</name>
<keyword evidence="5 6" id="KW-0472">Membrane</keyword>
<reference evidence="9" key="1">
    <citation type="journal article" date="2019" name="Int. J. Syst. Evol. Microbiol.">
        <title>The Global Catalogue of Microorganisms (GCM) 10K type strain sequencing project: providing services to taxonomists for standard genome sequencing and annotation.</title>
        <authorList>
            <consortium name="The Broad Institute Genomics Platform"/>
            <consortium name="The Broad Institute Genome Sequencing Center for Infectious Disease"/>
            <person name="Wu L."/>
            <person name="Ma J."/>
        </authorList>
    </citation>
    <scope>NUCLEOTIDE SEQUENCE [LARGE SCALE GENOMIC DNA]</scope>
    <source>
        <strain evidence="9">KCTC 52366</strain>
    </source>
</reference>
<feature type="transmembrane region" description="Helical" evidence="6">
    <location>
        <begin position="720"/>
        <end position="740"/>
    </location>
</feature>
<evidence type="ECO:0000256" key="5">
    <source>
        <dbReference type="ARBA" id="ARBA00023136"/>
    </source>
</evidence>
<dbReference type="PANTHER" id="PTHR30287:SF1">
    <property type="entry name" value="INNER MEMBRANE PROTEIN"/>
    <property type="match status" value="1"/>
</dbReference>
<feature type="transmembrane region" description="Helical" evidence="6">
    <location>
        <begin position="469"/>
        <end position="498"/>
    </location>
</feature>
<accession>A0ABV7H059</accession>
<dbReference type="InterPro" id="IPR038766">
    <property type="entry name" value="Membrane_comp_ABC_pdt"/>
</dbReference>
<organism evidence="8 9">
    <name type="scientific">Psychromarinibacter halotolerans</name>
    <dbReference type="NCBI Taxonomy" id="1775175"/>
    <lineage>
        <taxon>Bacteria</taxon>
        <taxon>Pseudomonadati</taxon>
        <taxon>Pseudomonadota</taxon>
        <taxon>Alphaproteobacteria</taxon>
        <taxon>Rhodobacterales</taxon>
        <taxon>Paracoccaceae</taxon>
        <taxon>Psychromarinibacter</taxon>
    </lineage>
</organism>
<evidence type="ECO:0000256" key="1">
    <source>
        <dbReference type="ARBA" id="ARBA00004651"/>
    </source>
</evidence>
<dbReference type="Pfam" id="PF02687">
    <property type="entry name" value="FtsX"/>
    <property type="match status" value="2"/>
</dbReference>
<feature type="transmembrane region" description="Helical" evidence="6">
    <location>
        <begin position="359"/>
        <end position="376"/>
    </location>
</feature>
<dbReference type="RefSeq" id="WP_275632772.1">
    <property type="nucleotide sequence ID" value="NZ_JARGYD010000003.1"/>
</dbReference>
<keyword evidence="3 6" id="KW-0812">Transmembrane</keyword>
<evidence type="ECO:0000313" key="9">
    <source>
        <dbReference type="Proteomes" id="UP001595632"/>
    </source>
</evidence>
<feature type="transmembrane region" description="Helical" evidence="6">
    <location>
        <begin position="397"/>
        <end position="420"/>
    </location>
</feature>
<dbReference type="EMBL" id="JBHRTB010000010">
    <property type="protein sequence ID" value="MFC3145825.1"/>
    <property type="molecule type" value="Genomic_DNA"/>
</dbReference>
<evidence type="ECO:0000256" key="3">
    <source>
        <dbReference type="ARBA" id="ARBA00022692"/>
    </source>
</evidence>
<proteinExistence type="predicted"/>
<gene>
    <name evidence="8" type="ORF">ACFOGP_24095</name>
</gene>
<feature type="transmembrane region" description="Helical" evidence="6">
    <location>
        <begin position="807"/>
        <end position="827"/>
    </location>
</feature>
<dbReference type="InterPro" id="IPR003838">
    <property type="entry name" value="ABC3_permease_C"/>
</dbReference>
<evidence type="ECO:0000313" key="8">
    <source>
        <dbReference type="EMBL" id="MFC3145825.1"/>
    </source>
</evidence>
<keyword evidence="9" id="KW-1185">Reference proteome</keyword>
<keyword evidence="2" id="KW-1003">Cell membrane</keyword>